<dbReference type="EMBL" id="UIVS01000002">
    <property type="protein sequence ID" value="SVP91148.1"/>
    <property type="molecule type" value="Genomic_DNA"/>
</dbReference>
<dbReference type="EMBL" id="UIVT01000002">
    <property type="protein sequence ID" value="SVP90629.1"/>
    <property type="molecule type" value="Genomic_DNA"/>
</dbReference>
<proteinExistence type="predicted"/>
<accession>A0A3B0MZE6</accession>
<evidence type="ECO:0000313" key="1">
    <source>
        <dbReference type="EMBL" id="SVP90629.1"/>
    </source>
</evidence>
<name>A0A3B0MZE6_THEAN</name>
<reference evidence="1" key="1">
    <citation type="submission" date="2018-07" db="EMBL/GenBank/DDBJ databases">
        <authorList>
            <person name="Quirk P.G."/>
            <person name="Krulwich T.A."/>
        </authorList>
    </citation>
    <scope>NUCLEOTIDE SEQUENCE</scope>
    <source>
        <strain evidence="1">Anand</strain>
    </source>
</reference>
<organism evidence="1">
    <name type="scientific">Theileria annulata</name>
    <dbReference type="NCBI Taxonomy" id="5874"/>
    <lineage>
        <taxon>Eukaryota</taxon>
        <taxon>Sar</taxon>
        <taxon>Alveolata</taxon>
        <taxon>Apicomplexa</taxon>
        <taxon>Aconoidasida</taxon>
        <taxon>Piroplasmida</taxon>
        <taxon>Theileriidae</taxon>
        <taxon>Theileria</taxon>
    </lineage>
</organism>
<gene>
    <name evidence="1" type="ORF">TAT_000133900</name>
    <name evidence="2" type="ORF">TAV_000134000</name>
</gene>
<evidence type="ECO:0000313" key="2">
    <source>
        <dbReference type="EMBL" id="SVP91148.1"/>
    </source>
</evidence>
<dbReference type="AlphaFoldDB" id="A0A3B0MZE6"/>
<sequence>MKKSKENEELWEERKKLVNEILNDYTSNVNECLKIKVNSIPSINTIIVNSKGILNFFQDFYELFNQNSSNTIT</sequence>
<protein>
    <submittedName>
        <fullName evidence="1">Uncharacterized protein</fullName>
    </submittedName>
</protein>
<dbReference type="VEuPathDB" id="PiroplasmaDB:TA15355"/>